<reference evidence="2" key="1">
    <citation type="submission" date="2015-08" db="EMBL/GenBank/DDBJ databases">
        <title>Candidatus Bacteriodes Periocalifornicus.</title>
        <authorList>
            <person name="McLean J.S."/>
            <person name="Kelley S."/>
        </authorList>
    </citation>
    <scope>NUCLEOTIDE SEQUENCE [LARGE SCALE GENOMIC DNA]</scope>
    <source>
        <strain evidence="2">12B</strain>
    </source>
</reference>
<feature type="compositionally biased region" description="Basic and acidic residues" evidence="1">
    <location>
        <begin position="79"/>
        <end position="88"/>
    </location>
</feature>
<sequence length="152" mass="16275">MQTPYGLSSDAARRVAVIIIPCRASKIPHRILKPRIAPPPKHRTDPVTSDGGQDGRGRGYLSDLHVDPVTPKGGQDGRGNLRENREDPAPTVGVGVDIIASQMPPINAAPAQFCSDAACRVMIKNSPALCRREPHFYQLARLATAILVGAVL</sequence>
<organism evidence="2 3">
    <name type="scientific">Candidatus [Bacteroides] periocalifornicus</name>
    <dbReference type="NCBI Taxonomy" id="1702214"/>
    <lineage>
        <taxon>Bacteria</taxon>
        <taxon>Pseudomonadati</taxon>
        <taxon>Bacteroidota</taxon>
    </lineage>
</organism>
<evidence type="ECO:0000256" key="1">
    <source>
        <dbReference type="SAM" id="MobiDB-lite"/>
    </source>
</evidence>
<gene>
    <name evidence="2" type="ORF">AL399_03285</name>
</gene>
<evidence type="ECO:0000313" key="3">
    <source>
        <dbReference type="Proteomes" id="UP000054172"/>
    </source>
</evidence>
<keyword evidence="3" id="KW-1185">Reference proteome</keyword>
<evidence type="ECO:0000313" key="2">
    <source>
        <dbReference type="EMBL" id="KQM09198.1"/>
    </source>
</evidence>
<feature type="region of interest" description="Disordered" evidence="1">
    <location>
        <begin position="32"/>
        <end position="90"/>
    </location>
</feature>
<name>A0A0Q4AYL8_9BACT</name>
<accession>A0A0Q4AYL8</accession>
<dbReference type="PATRIC" id="fig|1702214.3.peg.1151"/>
<comment type="caution">
    <text evidence="2">The sequence shown here is derived from an EMBL/GenBank/DDBJ whole genome shotgun (WGS) entry which is preliminary data.</text>
</comment>
<dbReference type="EMBL" id="LIIK01000010">
    <property type="protein sequence ID" value="KQM09198.1"/>
    <property type="molecule type" value="Genomic_DNA"/>
</dbReference>
<proteinExistence type="predicted"/>
<dbReference type="AlphaFoldDB" id="A0A0Q4AYL8"/>
<protein>
    <submittedName>
        <fullName evidence="2">Uncharacterized protein</fullName>
    </submittedName>
</protein>
<dbReference type="Proteomes" id="UP000054172">
    <property type="component" value="Unassembled WGS sequence"/>
</dbReference>